<dbReference type="EMBL" id="JAWDIP010000003">
    <property type="protein sequence ID" value="MDY0393766.1"/>
    <property type="molecule type" value="Genomic_DNA"/>
</dbReference>
<evidence type="ECO:0000313" key="3">
    <source>
        <dbReference type="Proteomes" id="UP001281447"/>
    </source>
</evidence>
<dbReference type="Pfam" id="PF01408">
    <property type="entry name" value="GFO_IDH_MocA"/>
    <property type="match status" value="1"/>
</dbReference>
<dbReference type="PANTHER" id="PTHR43377:SF1">
    <property type="entry name" value="BILIVERDIN REDUCTASE A"/>
    <property type="match status" value="1"/>
</dbReference>
<name>A0ABU5C380_9BACI</name>
<protein>
    <submittedName>
        <fullName evidence="2">Gfo/Idh/MocA family oxidoreductase</fullName>
    </submittedName>
</protein>
<evidence type="ECO:0000259" key="1">
    <source>
        <dbReference type="Pfam" id="PF01408"/>
    </source>
</evidence>
<dbReference type="SUPFAM" id="SSF51735">
    <property type="entry name" value="NAD(P)-binding Rossmann-fold domains"/>
    <property type="match status" value="1"/>
</dbReference>
<organism evidence="2 3">
    <name type="scientific">Tigheibacillus halophilus</name>
    <dbReference type="NCBI Taxonomy" id="361280"/>
    <lineage>
        <taxon>Bacteria</taxon>
        <taxon>Bacillati</taxon>
        <taxon>Bacillota</taxon>
        <taxon>Bacilli</taxon>
        <taxon>Bacillales</taxon>
        <taxon>Bacillaceae</taxon>
        <taxon>Tigheibacillus</taxon>
    </lineage>
</organism>
<feature type="domain" description="Gfo/Idh/MocA-like oxidoreductase N-terminal" evidence="1">
    <location>
        <begin position="2"/>
        <end position="117"/>
    </location>
</feature>
<comment type="caution">
    <text evidence="2">The sequence shown here is derived from an EMBL/GenBank/DDBJ whole genome shotgun (WGS) entry which is preliminary data.</text>
</comment>
<proteinExistence type="predicted"/>
<dbReference type="InterPro" id="IPR000683">
    <property type="entry name" value="Gfo/Idh/MocA-like_OxRdtase_N"/>
</dbReference>
<dbReference type="PANTHER" id="PTHR43377">
    <property type="entry name" value="BILIVERDIN REDUCTASE A"/>
    <property type="match status" value="1"/>
</dbReference>
<gene>
    <name evidence="2" type="ORF">RWE15_04020</name>
</gene>
<accession>A0ABU5C380</accession>
<evidence type="ECO:0000313" key="2">
    <source>
        <dbReference type="EMBL" id="MDY0393766.1"/>
    </source>
</evidence>
<keyword evidence="3" id="KW-1185">Reference proteome</keyword>
<dbReference type="InterPro" id="IPR036291">
    <property type="entry name" value="NAD(P)-bd_dom_sf"/>
</dbReference>
<dbReference type="InterPro" id="IPR051450">
    <property type="entry name" value="Gfo/Idh/MocA_Oxidoreductases"/>
</dbReference>
<reference evidence="2 3" key="1">
    <citation type="submission" date="2023-10" db="EMBL/GenBank/DDBJ databases">
        <title>Virgibacillus halophilus 5B73C genome.</title>
        <authorList>
            <person name="Miliotis G."/>
            <person name="Sengupta P."/>
            <person name="Hameed A."/>
            <person name="Chuvochina M."/>
            <person name="Mcdonagh F."/>
            <person name="Simpson A.C."/>
            <person name="Singh N.K."/>
            <person name="Rekha P.D."/>
            <person name="Raman K."/>
            <person name="Hugenholtz P."/>
            <person name="Venkateswaran K."/>
        </authorList>
    </citation>
    <scope>NUCLEOTIDE SEQUENCE [LARGE SCALE GENOMIC DNA]</scope>
    <source>
        <strain evidence="2 3">5B73C</strain>
    </source>
</reference>
<sequence length="120" mass="13171">MIKFGIIGMGTRGQIYADTIAQSGSAVVSAITDINKESLEKNIKKYKTNGYTNFENMFEQEELDAVIVATPDFLHKNPVVIAAKRGIHIMVEKPFSTDIAEATEMATAIKQGGSQVFSWI</sequence>
<dbReference type="Gene3D" id="3.40.50.720">
    <property type="entry name" value="NAD(P)-binding Rossmann-like Domain"/>
    <property type="match status" value="1"/>
</dbReference>
<dbReference type="Proteomes" id="UP001281447">
    <property type="component" value="Unassembled WGS sequence"/>
</dbReference>